<evidence type="ECO:0000256" key="7">
    <source>
        <dbReference type="ARBA" id="ARBA00022737"/>
    </source>
</evidence>
<evidence type="ECO:0000313" key="16">
    <source>
        <dbReference type="EMBL" id="CAK9160943.1"/>
    </source>
</evidence>
<evidence type="ECO:0000259" key="14">
    <source>
        <dbReference type="Pfam" id="PF08263"/>
    </source>
</evidence>
<evidence type="ECO:0000256" key="3">
    <source>
        <dbReference type="ARBA" id="ARBA00022475"/>
    </source>
</evidence>
<keyword evidence="6 13" id="KW-0732">Signal</keyword>
<dbReference type="Pfam" id="PF13516">
    <property type="entry name" value="LRR_6"/>
    <property type="match status" value="1"/>
</dbReference>
<dbReference type="InterPro" id="IPR046956">
    <property type="entry name" value="RLP23-like"/>
</dbReference>
<dbReference type="GO" id="GO:0005886">
    <property type="term" value="C:plasma membrane"/>
    <property type="evidence" value="ECO:0007669"/>
    <property type="project" value="UniProtKB-SubCell"/>
</dbReference>
<dbReference type="SMART" id="SM00369">
    <property type="entry name" value="LRR_TYP"/>
    <property type="match status" value="9"/>
</dbReference>
<dbReference type="GO" id="GO:0006952">
    <property type="term" value="P:defense response"/>
    <property type="evidence" value="ECO:0007669"/>
    <property type="project" value="UniProtKB-ARBA"/>
</dbReference>
<evidence type="ECO:0000256" key="10">
    <source>
        <dbReference type="ARBA" id="ARBA00023170"/>
    </source>
</evidence>
<dbReference type="GO" id="GO:0009653">
    <property type="term" value="P:anatomical structure morphogenesis"/>
    <property type="evidence" value="ECO:0007669"/>
    <property type="project" value="UniProtKB-ARBA"/>
</dbReference>
<dbReference type="PANTHER" id="PTHR48063:SF98">
    <property type="entry name" value="LRR RECEPTOR-LIKE SERINE_THREONINE-PROTEIN KINASE FLS2"/>
    <property type="match status" value="1"/>
</dbReference>
<sequence>MDSRSSCIPIVALLLILLSPLDNSQSSNIICAEKERRALLNFRNGLIDSSGRLSSWSSAAQEDCCRWTGIRCDNITGRVIELSLSSTDLRGKINPSLLELEFLSHLDLSFNNFTDSDGGIPSFLGSMKSLTYLDLSGCKFHGMVPHQLGNLSRLTYLDLGYNDGVFVDNLSWISRLHSMEYLSMSAVEFGKEINWLQAMSTLPSLSILALPRCGLESMYPSLGNVNFTSLTVLELSHNHFKHEVPNWLGNLSSSLLYLDLRNNSLQGEIPITMSNLRSLSYLDLGLNQLTGQVTHWLGQLKSLQRLWLGGNSFYGPIPESLGNLSSLVNLYLYDNNLSGNLPKNLGLLSNLETLHIENNSLGGGISDMHFAKHSKLRDLDLSGNHFFFNVSNNWIPPFQLESIKVSSCEMGPKFPSWLRTQTSVNWLEMSNSGISDIVPDWFWNMASSMYIVDLSGNQIDGDLSTISLNSYIINLSSNRFKGSLPCLSANVGMLNVANNAFSGYISSFLCCEANKKNKLNLLFASNNLFSGELPSCWMYWQSLYHLNLGSNNLSGEIPNSIGSLYNLKSLHLQENNFFGYIPNSLRNCTSLALIDLGNNKFSGELPSWISETTSLLVLLLRSNKFDGNIPENLCHLFSIRILDLADNSLSGSIPKCFNNLSAMATTKIPDVDPFGGLNFASINFFHYENLSLVTKGRESEYSSILNLVKIMDLSKNNLSGSIPPEIFNLYGLRFLNISQNHLDGEIPENIGDMSSLESLDLSKNSLSGKIPETMSNLTSLNYLNLSYNYFSGSIPSSTQLQSLGETSFIGNAGLCGAPLPRNCTKKAESPSSTPVGEDGDESEVFWFYIGMGIGFALSFWGVGCVLFFKSTWRHAYFMFLDKLKDHIYVIVMLKVNWFNKKIKRRNDV</sequence>
<evidence type="ECO:0000256" key="2">
    <source>
        <dbReference type="ARBA" id="ARBA00009592"/>
    </source>
</evidence>
<organism evidence="16 17">
    <name type="scientific">Ilex paraguariensis</name>
    <name type="common">yerba mate</name>
    <dbReference type="NCBI Taxonomy" id="185542"/>
    <lineage>
        <taxon>Eukaryota</taxon>
        <taxon>Viridiplantae</taxon>
        <taxon>Streptophyta</taxon>
        <taxon>Embryophyta</taxon>
        <taxon>Tracheophyta</taxon>
        <taxon>Spermatophyta</taxon>
        <taxon>Magnoliopsida</taxon>
        <taxon>eudicotyledons</taxon>
        <taxon>Gunneridae</taxon>
        <taxon>Pentapetalae</taxon>
        <taxon>asterids</taxon>
        <taxon>campanulids</taxon>
        <taxon>Aquifoliales</taxon>
        <taxon>Aquifoliaceae</taxon>
        <taxon>Ilex</taxon>
    </lineage>
</organism>
<comment type="caution">
    <text evidence="16">The sequence shown here is derived from an EMBL/GenBank/DDBJ whole genome shotgun (WGS) entry which is preliminary data.</text>
</comment>
<feature type="chain" id="PRO_5044794256" description="Leucine-rich repeat-containing N-terminal plant-type domain-containing protein" evidence="13">
    <location>
        <begin position="27"/>
        <end position="908"/>
    </location>
</feature>
<keyword evidence="8 12" id="KW-1133">Transmembrane helix</keyword>
<protein>
    <recommendedName>
        <fullName evidence="18">Leucine-rich repeat-containing N-terminal plant-type domain-containing protein</fullName>
    </recommendedName>
</protein>
<evidence type="ECO:0000256" key="8">
    <source>
        <dbReference type="ARBA" id="ARBA00022989"/>
    </source>
</evidence>
<dbReference type="FunFam" id="3.80.10.10:FF:001347">
    <property type="entry name" value="LRR receptor-like serine/threonine-protein kinase GSO2"/>
    <property type="match status" value="1"/>
</dbReference>
<evidence type="ECO:0000256" key="4">
    <source>
        <dbReference type="ARBA" id="ARBA00022614"/>
    </source>
</evidence>
<evidence type="ECO:0000256" key="5">
    <source>
        <dbReference type="ARBA" id="ARBA00022692"/>
    </source>
</evidence>
<dbReference type="Pfam" id="PF00560">
    <property type="entry name" value="LRR_1"/>
    <property type="match status" value="6"/>
</dbReference>
<dbReference type="SUPFAM" id="SSF52058">
    <property type="entry name" value="L domain-like"/>
    <property type="match status" value="2"/>
</dbReference>
<evidence type="ECO:0000313" key="17">
    <source>
        <dbReference type="Proteomes" id="UP001642360"/>
    </source>
</evidence>
<gene>
    <name evidence="16" type="ORF">ILEXP_LOCUS29735</name>
</gene>
<dbReference type="GO" id="GO:0099402">
    <property type="term" value="P:plant organ development"/>
    <property type="evidence" value="ECO:0007669"/>
    <property type="project" value="UniProtKB-ARBA"/>
</dbReference>
<dbReference type="PANTHER" id="PTHR48063">
    <property type="entry name" value="LRR RECEPTOR-LIKE KINASE"/>
    <property type="match status" value="1"/>
</dbReference>
<dbReference type="InterPro" id="IPR013210">
    <property type="entry name" value="LRR_N_plant-typ"/>
</dbReference>
<dbReference type="InterPro" id="IPR003591">
    <property type="entry name" value="Leu-rich_rpt_typical-subtyp"/>
</dbReference>
<accession>A0ABC8SVK6</accession>
<dbReference type="FunFam" id="3.80.10.10:FF:000383">
    <property type="entry name" value="Leucine-rich repeat receptor protein kinase EMS1"/>
    <property type="match status" value="1"/>
</dbReference>
<dbReference type="FunFam" id="3.80.10.10:FF:000400">
    <property type="entry name" value="Nuclear pore complex protein NUP107"/>
    <property type="match status" value="1"/>
</dbReference>
<evidence type="ECO:0000256" key="6">
    <source>
        <dbReference type="ARBA" id="ARBA00022729"/>
    </source>
</evidence>
<dbReference type="InterPro" id="IPR032675">
    <property type="entry name" value="LRR_dom_sf"/>
</dbReference>
<dbReference type="AlphaFoldDB" id="A0ABC8SVK6"/>
<feature type="domain" description="Disease resistance R13L4/SHOC-2-like LRR" evidence="15">
    <location>
        <begin position="215"/>
        <end position="421"/>
    </location>
</feature>
<evidence type="ECO:0000259" key="15">
    <source>
        <dbReference type="Pfam" id="PF23598"/>
    </source>
</evidence>
<comment type="similarity">
    <text evidence="2">Belongs to the RLP family.</text>
</comment>
<feature type="signal peptide" evidence="13">
    <location>
        <begin position="1"/>
        <end position="26"/>
    </location>
</feature>
<dbReference type="Pfam" id="PF08263">
    <property type="entry name" value="LRRNT_2"/>
    <property type="match status" value="1"/>
</dbReference>
<keyword evidence="4" id="KW-0433">Leucine-rich repeat</keyword>
<evidence type="ECO:0000256" key="12">
    <source>
        <dbReference type="SAM" id="Phobius"/>
    </source>
</evidence>
<comment type="subcellular location">
    <subcellularLocation>
        <location evidence="1">Cell membrane</location>
        <topology evidence="1">Single-pass type I membrane protein</topology>
    </subcellularLocation>
</comment>
<keyword evidence="5 12" id="KW-0812">Transmembrane</keyword>
<dbReference type="GO" id="GO:0051707">
    <property type="term" value="P:response to other organism"/>
    <property type="evidence" value="ECO:0007669"/>
    <property type="project" value="UniProtKB-ARBA"/>
</dbReference>
<dbReference type="Pfam" id="PF13855">
    <property type="entry name" value="LRR_8"/>
    <property type="match status" value="1"/>
</dbReference>
<evidence type="ECO:0000256" key="11">
    <source>
        <dbReference type="ARBA" id="ARBA00023180"/>
    </source>
</evidence>
<dbReference type="Gene3D" id="3.80.10.10">
    <property type="entry name" value="Ribonuclease Inhibitor"/>
    <property type="match status" value="4"/>
</dbReference>
<dbReference type="InterPro" id="IPR055414">
    <property type="entry name" value="LRR_R13L4/SHOC2-like"/>
</dbReference>
<reference evidence="16 17" key="1">
    <citation type="submission" date="2024-02" db="EMBL/GenBank/DDBJ databases">
        <authorList>
            <person name="Vignale AGUSTIN F."/>
            <person name="Sosa J E."/>
            <person name="Modenutti C."/>
        </authorList>
    </citation>
    <scope>NUCLEOTIDE SEQUENCE [LARGE SCALE GENOMIC DNA]</scope>
</reference>
<feature type="transmembrane region" description="Helical" evidence="12">
    <location>
        <begin position="845"/>
        <end position="868"/>
    </location>
</feature>
<dbReference type="PROSITE" id="PS51450">
    <property type="entry name" value="LRR"/>
    <property type="match status" value="1"/>
</dbReference>
<keyword evidence="7" id="KW-0677">Repeat</keyword>
<keyword evidence="17" id="KW-1185">Reference proteome</keyword>
<evidence type="ECO:0000256" key="13">
    <source>
        <dbReference type="SAM" id="SignalP"/>
    </source>
</evidence>
<keyword evidence="11" id="KW-0325">Glycoprotein</keyword>
<dbReference type="FunFam" id="3.80.10.10:FF:000111">
    <property type="entry name" value="LRR receptor-like serine/threonine-protein kinase ERECTA"/>
    <property type="match status" value="1"/>
</dbReference>
<keyword evidence="3" id="KW-1003">Cell membrane</keyword>
<dbReference type="InterPro" id="IPR001611">
    <property type="entry name" value="Leu-rich_rpt"/>
</dbReference>
<dbReference type="FunFam" id="3.80.10.10:FF:000095">
    <property type="entry name" value="LRR receptor-like serine/threonine-protein kinase GSO1"/>
    <property type="match status" value="1"/>
</dbReference>
<dbReference type="EMBL" id="CAUOFW020003613">
    <property type="protein sequence ID" value="CAK9160943.1"/>
    <property type="molecule type" value="Genomic_DNA"/>
</dbReference>
<dbReference type="SUPFAM" id="SSF52047">
    <property type="entry name" value="RNI-like"/>
    <property type="match status" value="1"/>
</dbReference>
<proteinExistence type="inferred from homology"/>
<evidence type="ECO:0000256" key="1">
    <source>
        <dbReference type="ARBA" id="ARBA00004251"/>
    </source>
</evidence>
<name>A0ABC8SVK6_9AQUA</name>
<keyword evidence="9 12" id="KW-0472">Membrane</keyword>
<feature type="domain" description="Leucine-rich repeat-containing N-terminal plant-type" evidence="14">
    <location>
        <begin position="34"/>
        <end position="73"/>
    </location>
</feature>
<keyword evidence="10" id="KW-0675">Receptor</keyword>
<evidence type="ECO:0008006" key="18">
    <source>
        <dbReference type="Google" id="ProtNLM"/>
    </source>
</evidence>
<dbReference type="Pfam" id="PF23598">
    <property type="entry name" value="LRR_14"/>
    <property type="match status" value="1"/>
</dbReference>
<evidence type="ECO:0000256" key="9">
    <source>
        <dbReference type="ARBA" id="ARBA00023136"/>
    </source>
</evidence>
<dbReference type="Proteomes" id="UP001642360">
    <property type="component" value="Unassembled WGS sequence"/>
</dbReference>